<reference evidence="8" key="1">
    <citation type="submission" date="2012-12" db="EMBL/GenBank/DDBJ databases">
        <authorList>
            <person name="Hellsten U."/>
            <person name="Grimwood J."/>
            <person name="Chapman J.A."/>
            <person name="Shapiro H."/>
            <person name="Aerts A."/>
            <person name="Otillar R.P."/>
            <person name="Terry A.Y."/>
            <person name="Boore J.L."/>
            <person name="Simakov O."/>
            <person name="Marletaz F."/>
            <person name="Cho S.-J."/>
            <person name="Edsinger-Gonzales E."/>
            <person name="Havlak P."/>
            <person name="Kuo D.-H."/>
            <person name="Larsson T."/>
            <person name="Lv J."/>
            <person name="Arendt D."/>
            <person name="Savage R."/>
            <person name="Osoegawa K."/>
            <person name="de Jong P."/>
            <person name="Lindberg D.R."/>
            <person name="Seaver E.C."/>
            <person name="Weisblat D.A."/>
            <person name="Putnam N.H."/>
            <person name="Grigoriev I.V."/>
            <person name="Rokhsar D.S."/>
        </authorList>
    </citation>
    <scope>NUCLEOTIDE SEQUENCE</scope>
    <source>
        <strain evidence="8">I ESC-2004</strain>
    </source>
</reference>
<dbReference type="STRING" id="283909.R7U9P2"/>
<dbReference type="PROSITE" id="PS50041">
    <property type="entry name" value="C_TYPE_LECTIN_2"/>
    <property type="match status" value="1"/>
</dbReference>
<feature type="domain" description="C-type lectin" evidence="5">
    <location>
        <begin position="27"/>
        <end position="145"/>
    </location>
</feature>
<dbReference type="OMA" id="RWENVSC"/>
<dbReference type="Pfam" id="PF00059">
    <property type="entry name" value="Lectin_C"/>
    <property type="match status" value="1"/>
</dbReference>
<dbReference type="EMBL" id="AMQN01024680">
    <property type="status" value="NOT_ANNOTATED_CDS"/>
    <property type="molecule type" value="Genomic_DNA"/>
</dbReference>
<dbReference type="InterPro" id="IPR016187">
    <property type="entry name" value="CTDL_fold"/>
</dbReference>
<dbReference type="SMART" id="SM00034">
    <property type="entry name" value="CLECT"/>
    <property type="match status" value="1"/>
</dbReference>
<dbReference type="HOGENOM" id="CLU_1005589_0_0_1"/>
<gene>
    <name evidence="6" type="ORF">CAPTEDRAFT_204685</name>
</gene>
<dbReference type="InterPro" id="IPR050111">
    <property type="entry name" value="C-type_lectin/snaclec_domain"/>
</dbReference>
<feature type="region of interest" description="Disordered" evidence="2">
    <location>
        <begin position="244"/>
        <end position="277"/>
    </location>
</feature>
<feature type="transmembrane region" description="Helical" evidence="3">
    <location>
        <begin position="155"/>
        <end position="177"/>
    </location>
</feature>
<dbReference type="InterPro" id="IPR016186">
    <property type="entry name" value="C-type_lectin-like/link_sf"/>
</dbReference>
<accession>R7U9P2</accession>
<protein>
    <recommendedName>
        <fullName evidence="5">C-type lectin domain-containing protein</fullName>
    </recommendedName>
</protein>
<dbReference type="SUPFAM" id="SSF56436">
    <property type="entry name" value="C-type lectin-like"/>
    <property type="match status" value="1"/>
</dbReference>
<reference evidence="7" key="3">
    <citation type="submission" date="2015-06" db="UniProtKB">
        <authorList>
            <consortium name="EnsemblMetazoa"/>
        </authorList>
    </citation>
    <scope>IDENTIFICATION</scope>
</reference>
<name>R7U9P2_CAPTE</name>
<sequence>MPWLSIAVLIMVGNAMGGGCSGDWLLKNGHCYRMFEEAVTMSEAKAKCAEENSNPVSIGSKEEYTFIYTLFNGGNYAYIGLTYTDNGSWKWFDGSSLSSEPMSDEPIWVHGYPKNESHDRCVIMLEASRSWKNVNCNMKHYFICEYDSTTVDSNFIGIIIGTLLGGVIIGTLIATIIHRRRRPTLGTQNPKQETEESYASPMPRPVDEMNKSPYESLKVDLDNGYVDMEIQIGDVAQHISPNVYENGTSEQKPNVYENVQEEQGPSGYDEIDIRNVT</sequence>
<evidence type="ECO:0000313" key="6">
    <source>
        <dbReference type="EMBL" id="ELU03080.1"/>
    </source>
</evidence>
<keyword evidence="3" id="KW-0472">Membrane</keyword>
<feature type="signal peptide" evidence="4">
    <location>
        <begin position="1"/>
        <end position="22"/>
    </location>
</feature>
<proteinExistence type="predicted"/>
<dbReference type="InterPro" id="IPR018378">
    <property type="entry name" value="C-type_lectin_CS"/>
</dbReference>
<dbReference type="Proteomes" id="UP000014760">
    <property type="component" value="Unassembled WGS sequence"/>
</dbReference>
<keyword evidence="1" id="KW-1015">Disulfide bond</keyword>
<dbReference type="Gene3D" id="3.10.100.10">
    <property type="entry name" value="Mannose-Binding Protein A, subunit A"/>
    <property type="match status" value="1"/>
</dbReference>
<organism evidence="6">
    <name type="scientific">Capitella teleta</name>
    <name type="common">Polychaete worm</name>
    <dbReference type="NCBI Taxonomy" id="283909"/>
    <lineage>
        <taxon>Eukaryota</taxon>
        <taxon>Metazoa</taxon>
        <taxon>Spiralia</taxon>
        <taxon>Lophotrochozoa</taxon>
        <taxon>Annelida</taxon>
        <taxon>Polychaeta</taxon>
        <taxon>Sedentaria</taxon>
        <taxon>Scolecida</taxon>
        <taxon>Capitellidae</taxon>
        <taxon>Capitella</taxon>
    </lineage>
</organism>
<feature type="chain" id="PRO_5008787795" description="C-type lectin domain-containing protein" evidence="4">
    <location>
        <begin position="23"/>
        <end position="277"/>
    </location>
</feature>
<evidence type="ECO:0000256" key="1">
    <source>
        <dbReference type="ARBA" id="ARBA00023157"/>
    </source>
</evidence>
<evidence type="ECO:0000259" key="5">
    <source>
        <dbReference type="PROSITE" id="PS50041"/>
    </source>
</evidence>
<dbReference type="PROSITE" id="PS00615">
    <property type="entry name" value="C_TYPE_LECTIN_1"/>
    <property type="match status" value="1"/>
</dbReference>
<keyword evidence="8" id="KW-1185">Reference proteome</keyword>
<dbReference type="AlphaFoldDB" id="R7U9P2"/>
<feature type="region of interest" description="Disordered" evidence="2">
    <location>
        <begin position="184"/>
        <end position="210"/>
    </location>
</feature>
<dbReference type="EMBL" id="KB303458">
    <property type="protein sequence ID" value="ELU03080.1"/>
    <property type="molecule type" value="Genomic_DNA"/>
</dbReference>
<keyword evidence="3" id="KW-0812">Transmembrane</keyword>
<dbReference type="EnsemblMetazoa" id="CapteT204685">
    <property type="protein sequence ID" value="CapteP204685"/>
    <property type="gene ID" value="CapteG204685"/>
</dbReference>
<dbReference type="EMBL" id="AMQN01024681">
    <property type="status" value="NOT_ANNOTATED_CDS"/>
    <property type="molecule type" value="Genomic_DNA"/>
</dbReference>
<dbReference type="EMBL" id="AMQN01024682">
    <property type="status" value="NOT_ANNOTATED_CDS"/>
    <property type="molecule type" value="Genomic_DNA"/>
</dbReference>
<evidence type="ECO:0000256" key="2">
    <source>
        <dbReference type="SAM" id="MobiDB-lite"/>
    </source>
</evidence>
<evidence type="ECO:0000256" key="3">
    <source>
        <dbReference type="SAM" id="Phobius"/>
    </source>
</evidence>
<dbReference type="OrthoDB" id="10050871at2759"/>
<keyword evidence="4" id="KW-0732">Signal</keyword>
<dbReference type="PANTHER" id="PTHR22803">
    <property type="entry name" value="MANNOSE, PHOSPHOLIPASE, LECTIN RECEPTOR RELATED"/>
    <property type="match status" value="1"/>
</dbReference>
<dbReference type="InterPro" id="IPR001304">
    <property type="entry name" value="C-type_lectin-like"/>
</dbReference>
<evidence type="ECO:0000256" key="4">
    <source>
        <dbReference type="SAM" id="SignalP"/>
    </source>
</evidence>
<dbReference type="CDD" id="cd00037">
    <property type="entry name" value="CLECT"/>
    <property type="match status" value="1"/>
</dbReference>
<keyword evidence="3" id="KW-1133">Transmembrane helix</keyword>
<evidence type="ECO:0000313" key="7">
    <source>
        <dbReference type="EnsemblMetazoa" id="CapteP204685"/>
    </source>
</evidence>
<evidence type="ECO:0000313" key="8">
    <source>
        <dbReference type="Proteomes" id="UP000014760"/>
    </source>
</evidence>
<reference evidence="6 8" key="2">
    <citation type="journal article" date="2013" name="Nature">
        <title>Insights into bilaterian evolution from three spiralian genomes.</title>
        <authorList>
            <person name="Simakov O."/>
            <person name="Marletaz F."/>
            <person name="Cho S.J."/>
            <person name="Edsinger-Gonzales E."/>
            <person name="Havlak P."/>
            <person name="Hellsten U."/>
            <person name="Kuo D.H."/>
            <person name="Larsson T."/>
            <person name="Lv J."/>
            <person name="Arendt D."/>
            <person name="Savage R."/>
            <person name="Osoegawa K."/>
            <person name="de Jong P."/>
            <person name="Grimwood J."/>
            <person name="Chapman J.A."/>
            <person name="Shapiro H."/>
            <person name="Aerts A."/>
            <person name="Otillar R.P."/>
            <person name="Terry A.Y."/>
            <person name="Boore J.L."/>
            <person name="Grigoriev I.V."/>
            <person name="Lindberg D.R."/>
            <person name="Seaver E.C."/>
            <person name="Weisblat D.A."/>
            <person name="Putnam N.H."/>
            <person name="Rokhsar D.S."/>
        </authorList>
    </citation>
    <scope>NUCLEOTIDE SEQUENCE</scope>
    <source>
        <strain evidence="6 8">I ESC-2004</strain>
    </source>
</reference>